<gene>
    <name evidence="2" type="ORF">METZ01_LOCUS3284</name>
</gene>
<feature type="compositionally biased region" description="Basic and acidic residues" evidence="1">
    <location>
        <begin position="36"/>
        <end position="46"/>
    </location>
</feature>
<reference evidence="2" key="1">
    <citation type="submission" date="2018-05" db="EMBL/GenBank/DDBJ databases">
        <authorList>
            <person name="Lanie J.A."/>
            <person name="Ng W.-L."/>
            <person name="Kazmierczak K.M."/>
            <person name="Andrzejewski T.M."/>
            <person name="Davidsen T.M."/>
            <person name="Wayne K.J."/>
            <person name="Tettelin H."/>
            <person name="Glass J.I."/>
            <person name="Rusch D."/>
            <person name="Podicherti R."/>
            <person name="Tsui H.-C.T."/>
            <person name="Winkler M.E."/>
        </authorList>
    </citation>
    <scope>NUCLEOTIDE SEQUENCE</scope>
</reference>
<dbReference type="AlphaFoldDB" id="A0A381N717"/>
<evidence type="ECO:0000256" key="1">
    <source>
        <dbReference type="SAM" id="MobiDB-lite"/>
    </source>
</evidence>
<feature type="region of interest" description="Disordered" evidence="1">
    <location>
        <begin position="31"/>
        <end position="57"/>
    </location>
</feature>
<evidence type="ECO:0000313" key="2">
    <source>
        <dbReference type="EMBL" id="SUZ50430.1"/>
    </source>
</evidence>
<name>A0A381N717_9ZZZZ</name>
<dbReference type="EMBL" id="UINC01000169">
    <property type="protein sequence ID" value="SUZ50430.1"/>
    <property type="molecule type" value="Genomic_DNA"/>
</dbReference>
<accession>A0A381N717</accession>
<protein>
    <submittedName>
        <fullName evidence="2">Uncharacterized protein</fullName>
    </submittedName>
</protein>
<sequence>MTASWIRAKAGTIAIVVLLVGVVTAAAVTATPGSRPEVEDNERTEATEQASKPSKADLAERKAAFLEDLTAKVKAGELTRAEAGEMIAGLKARIAEHAKGGDRDGKPSKADLAERKAAFLEDLTAKVKAGELTRAEAGEMIAGLKARIAEHAK</sequence>
<organism evidence="2">
    <name type="scientific">marine metagenome</name>
    <dbReference type="NCBI Taxonomy" id="408172"/>
    <lineage>
        <taxon>unclassified sequences</taxon>
        <taxon>metagenomes</taxon>
        <taxon>ecological metagenomes</taxon>
    </lineage>
</organism>
<proteinExistence type="predicted"/>